<dbReference type="GO" id="GO:0046914">
    <property type="term" value="F:transition metal ion binding"/>
    <property type="evidence" value="ECO:0007669"/>
    <property type="project" value="TreeGrafter"/>
</dbReference>
<evidence type="ECO:0000313" key="10">
    <source>
        <dbReference type="Proteomes" id="UP000469421"/>
    </source>
</evidence>
<dbReference type="Pfam" id="PF25919">
    <property type="entry name" value="BSH_CusB"/>
    <property type="match status" value="1"/>
</dbReference>
<dbReference type="GO" id="GO:0060003">
    <property type="term" value="P:copper ion export"/>
    <property type="evidence" value="ECO:0007669"/>
    <property type="project" value="TreeGrafter"/>
</dbReference>
<feature type="domain" description="CusB-like barrel-sandwich hybrid" evidence="6">
    <location>
        <begin position="242"/>
        <end position="355"/>
    </location>
</feature>
<comment type="similarity">
    <text evidence="1">Belongs to the membrane fusion protein (MFP) (TC 8.A.1) family.</text>
</comment>
<dbReference type="GO" id="GO:0022857">
    <property type="term" value="F:transmembrane transporter activity"/>
    <property type="evidence" value="ECO:0007669"/>
    <property type="project" value="InterPro"/>
</dbReference>
<evidence type="ECO:0000256" key="2">
    <source>
        <dbReference type="ARBA" id="ARBA00022448"/>
    </source>
</evidence>
<organism evidence="9 10">
    <name type="scientific">Alcanivorax sediminis</name>
    <dbReference type="NCBI Taxonomy" id="2663008"/>
    <lineage>
        <taxon>Bacteria</taxon>
        <taxon>Pseudomonadati</taxon>
        <taxon>Pseudomonadota</taxon>
        <taxon>Gammaproteobacteria</taxon>
        <taxon>Oceanospirillales</taxon>
        <taxon>Alcanivoracaceae</taxon>
        <taxon>Alcanivorax</taxon>
    </lineage>
</organism>
<dbReference type="GO" id="GO:0015679">
    <property type="term" value="P:plasma membrane copper ion transport"/>
    <property type="evidence" value="ECO:0007669"/>
    <property type="project" value="TreeGrafter"/>
</dbReference>
<gene>
    <name evidence="9" type="ORF">GFN93_12105</name>
</gene>
<dbReference type="EMBL" id="WIRE01000001">
    <property type="protein sequence ID" value="MQX53995.1"/>
    <property type="molecule type" value="Genomic_DNA"/>
</dbReference>
<dbReference type="InterPro" id="IPR051909">
    <property type="entry name" value="MFP_Cation_Efflux"/>
</dbReference>
<dbReference type="PANTHER" id="PTHR30097:SF15">
    <property type="entry name" value="CATION EFFLUX SYSTEM PROTEIN CUSB"/>
    <property type="match status" value="1"/>
</dbReference>
<feature type="domain" description="CusB-like three alpha-helical bundle" evidence="5">
    <location>
        <begin position="275"/>
        <end position="322"/>
    </location>
</feature>
<evidence type="ECO:0000259" key="4">
    <source>
        <dbReference type="Pfam" id="PF19335"/>
    </source>
</evidence>
<dbReference type="Gene3D" id="2.40.420.20">
    <property type="match status" value="1"/>
</dbReference>
<dbReference type="Pfam" id="PF25954">
    <property type="entry name" value="Beta-barrel_RND_2"/>
    <property type="match status" value="1"/>
</dbReference>
<dbReference type="Pfam" id="PF25869">
    <property type="entry name" value="3HB_CusB"/>
    <property type="match status" value="1"/>
</dbReference>
<dbReference type="Gene3D" id="2.40.30.170">
    <property type="match status" value="1"/>
</dbReference>
<evidence type="ECO:0000259" key="7">
    <source>
        <dbReference type="Pfam" id="PF25954"/>
    </source>
</evidence>
<dbReference type="Pfam" id="PF13115">
    <property type="entry name" value="YtkA"/>
    <property type="match status" value="1"/>
</dbReference>
<dbReference type="NCBIfam" id="TIGR01730">
    <property type="entry name" value="RND_mfp"/>
    <property type="match status" value="1"/>
</dbReference>
<evidence type="ECO:0000259" key="3">
    <source>
        <dbReference type="Pfam" id="PF13115"/>
    </source>
</evidence>
<accession>A0A6N7LY03</accession>
<dbReference type="Gene3D" id="6.10.140.730">
    <property type="match status" value="1"/>
</dbReference>
<dbReference type="InterPro" id="IPR058790">
    <property type="entry name" value="BSH_CusB"/>
</dbReference>
<sequence length="513" mass="55787">MVATMNKRTILVVEIAVVGLALLLWWWSSAEPDSQAISEDDFTRAGPYLVAVTVTPGKPVVGENQLQILVRDKNGQPLSGARVRAVGEMPAMGAMPPMYAAADITEVSPGHYAGSFELAMAGEWPLAVDIAQGENHVDLTFDMATGRKGLRLVTATPAGDVAYHTCSMHPSVKSATPGTCPICGMDLVPVTREEINSGSIRVEEGRRQAIGVRTDTVKREVVSLPIRLQGQLAYDESRLTDISLRFDAWIGEVNVTDEGQAISQGEPLFTVYSPELLTLQEDYLRARRSGNARLLSAARQRLLRSGVTRQQLEWLAKQGKAQDYFPILAPASGVVIEKNMVSGSAIKRGETLLRLADMSTLWVEAFAYEQDLPLLAVGQQAHVRIGGQGTITATVAHIDPFLQRDTRTARVRLALDNESGSYQEGQFAQVDLLLPLGEQVVVPEDALLVSGDKRIVFKDLGDGRLKPVRVRTGYRVGDRIVIRHGLEEGDAIVTAGTFLIASESKLKTGVDQW</sequence>
<dbReference type="InterPro" id="IPR058649">
    <property type="entry name" value="CzcB_C"/>
</dbReference>
<evidence type="ECO:0000259" key="6">
    <source>
        <dbReference type="Pfam" id="PF25919"/>
    </source>
</evidence>
<keyword evidence="10" id="KW-1185">Reference proteome</keyword>
<dbReference type="Proteomes" id="UP000469421">
    <property type="component" value="Unassembled WGS sequence"/>
</dbReference>
<feature type="domain" description="CzcB-like C-terminal circularly permuted SH3-like" evidence="8">
    <location>
        <begin position="440"/>
        <end position="500"/>
    </location>
</feature>
<protein>
    <submittedName>
        <fullName evidence="9">Efflux RND transporter periplasmic adaptor subunit</fullName>
    </submittedName>
</protein>
<evidence type="ECO:0000259" key="5">
    <source>
        <dbReference type="Pfam" id="PF25869"/>
    </source>
</evidence>
<dbReference type="Pfam" id="PF19335">
    <property type="entry name" value="HMBD"/>
    <property type="match status" value="1"/>
</dbReference>
<dbReference type="InterPro" id="IPR006143">
    <property type="entry name" value="RND_pump_MFP"/>
</dbReference>
<dbReference type="GO" id="GO:0030288">
    <property type="term" value="C:outer membrane-bounded periplasmic space"/>
    <property type="evidence" value="ECO:0007669"/>
    <property type="project" value="TreeGrafter"/>
</dbReference>
<name>A0A6N7LY03_9GAMM</name>
<comment type="caution">
    <text evidence="9">The sequence shown here is derived from an EMBL/GenBank/DDBJ whole genome shotgun (WGS) entry which is preliminary data.</text>
</comment>
<reference evidence="9 10" key="1">
    <citation type="submission" date="2019-10" db="EMBL/GenBank/DDBJ databases">
        <title>Alcanivorax sp.PA15-N-34 draft genome sequence.</title>
        <authorList>
            <person name="Liao X."/>
            <person name="Shao Z."/>
        </authorList>
    </citation>
    <scope>NUCLEOTIDE SEQUENCE [LARGE SCALE GENOMIC DNA]</scope>
    <source>
        <strain evidence="9 10">PA15-N-34</strain>
    </source>
</reference>
<evidence type="ECO:0000313" key="9">
    <source>
        <dbReference type="EMBL" id="MQX53995.1"/>
    </source>
</evidence>
<evidence type="ECO:0000256" key="1">
    <source>
        <dbReference type="ARBA" id="ARBA00009477"/>
    </source>
</evidence>
<proteinExistence type="inferred from homology"/>
<dbReference type="GO" id="GO:0016020">
    <property type="term" value="C:membrane"/>
    <property type="evidence" value="ECO:0007669"/>
    <property type="project" value="InterPro"/>
</dbReference>
<dbReference type="InterPro" id="IPR032693">
    <property type="entry name" value="YtkA-like_dom"/>
</dbReference>
<feature type="domain" description="CusB-like beta-barrel" evidence="7">
    <location>
        <begin position="360"/>
        <end position="432"/>
    </location>
</feature>
<evidence type="ECO:0000259" key="8">
    <source>
        <dbReference type="Pfam" id="PF25975"/>
    </source>
</evidence>
<dbReference type="AlphaFoldDB" id="A0A6N7LY03"/>
<dbReference type="Pfam" id="PF25975">
    <property type="entry name" value="CzcB_C"/>
    <property type="match status" value="1"/>
</dbReference>
<dbReference type="SUPFAM" id="SSF111369">
    <property type="entry name" value="HlyD-like secretion proteins"/>
    <property type="match status" value="1"/>
</dbReference>
<dbReference type="InterPro" id="IPR058791">
    <property type="entry name" value="3HB_CusB"/>
</dbReference>
<dbReference type="InterPro" id="IPR058792">
    <property type="entry name" value="Beta-barrel_RND_2"/>
</dbReference>
<dbReference type="InterPro" id="IPR045800">
    <property type="entry name" value="HMBD"/>
</dbReference>
<keyword evidence="2" id="KW-0813">Transport</keyword>
<dbReference type="FunFam" id="2.40.30.170:FF:000010">
    <property type="entry name" value="Efflux RND transporter periplasmic adaptor subunit"/>
    <property type="match status" value="1"/>
</dbReference>
<feature type="domain" description="YtkA-like" evidence="3">
    <location>
        <begin position="47"/>
        <end position="128"/>
    </location>
</feature>
<feature type="domain" description="Heavy metal binding" evidence="4">
    <location>
        <begin position="165"/>
        <end position="190"/>
    </location>
</feature>
<dbReference type="PANTHER" id="PTHR30097">
    <property type="entry name" value="CATION EFFLUX SYSTEM PROTEIN CUSB"/>
    <property type="match status" value="1"/>
</dbReference>